<feature type="transmembrane region" description="Helical" evidence="2">
    <location>
        <begin position="57"/>
        <end position="75"/>
    </location>
</feature>
<evidence type="ECO:0000256" key="3">
    <source>
        <dbReference type="SAM" id="SignalP"/>
    </source>
</evidence>
<comment type="caution">
    <text evidence="4">The sequence shown here is derived from an EMBL/GenBank/DDBJ whole genome shotgun (WGS) entry which is preliminary data.</text>
</comment>
<reference evidence="4 5" key="1">
    <citation type="journal article" date="2020" name="Nature">
        <title>Six reference-quality genomes reveal evolution of bat adaptations.</title>
        <authorList>
            <person name="Jebb D."/>
            <person name="Huang Z."/>
            <person name="Pippel M."/>
            <person name="Hughes G.M."/>
            <person name="Lavrichenko K."/>
            <person name="Devanna P."/>
            <person name="Winkler S."/>
            <person name="Jermiin L.S."/>
            <person name="Skirmuntt E.C."/>
            <person name="Katzourakis A."/>
            <person name="Burkitt-Gray L."/>
            <person name="Ray D.A."/>
            <person name="Sullivan K.A.M."/>
            <person name="Roscito J.G."/>
            <person name="Kirilenko B.M."/>
            <person name="Davalos L.M."/>
            <person name="Corthals A.P."/>
            <person name="Power M.L."/>
            <person name="Jones G."/>
            <person name="Ransome R.D."/>
            <person name="Dechmann D.K.N."/>
            <person name="Locatelli A.G."/>
            <person name="Puechmaille S.J."/>
            <person name="Fedrigo O."/>
            <person name="Jarvis E.D."/>
            <person name="Hiller M."/>
            <person name="Vernes S.C."/>
            <person name="Myers E.W."/>
            <person name="Teeling E.C."/>
        </authorList>
    </citation>
    <scope>NUCLEOTIDE SEQUENCE [LARGE SCALE GENOMIC DNA]</scope>
    <source>
        <strain evidence="4">MPipKuh1</strain>
        <tissue evidence="4">Flight muscle</tissue>
    </source>
</reference>
<organism evidence="4 5">
    <name type="scientific">Pipistrellus kuhlii</name>
    <name type="common">Kuhl's pipistrelle</name>
    <dbReference type="NCBI Taxonomy" id="59472"/>
    <lineage>
        <taxon>Eukaryota</taxon>
        <taxon>Metazoa</taxon>
        <taxon>Chordata</taxon>
        <taxon>Craniata</taxon>
        <taxon>Vertebrata</taxon>
        <taxon>Euteleostomi</taxon>
        <taxon>Mammalia</taxon>
        <taxon>Eutheria</taxon>
        <taxon>Laurasiatheria</taxon>
        <taxon>Chiroptera</taxon>
        <taxon>Yangochiroptera</taxon>
        <taxon>Vespertilionidae</taxon>
        <taxon>Pipistrellus</taxon>
    </lineage>
</organism>
<dbReference type="GO" id="GO:0005654">
    <property type="term" value="C:nucleoplasm"/>
    <property type="evidence" value="ECO:0007669"/>
    <property type="project" value="TreeGrafter"/>
</dbReference>
<keyword evidence="5" id="KW-1185">Reference proteome</keyword>
<keyword evidence="3" id="KW-0732">Signal</keyword>
<keyword evidence="2 4" id="KW-0812">Transmembrane</keyword>
<dbReference type="PANTHER" id="PTHR31359:SF31">
    <property type="entry name" value="TRANSMEMBRANE PROTEIN 92"/>
    <property type="match status" value="1"/>
</dbReference>
<proteinExistence type="predicted"/>
<feature type="region of interest" description="Disordered" evidence="1">
    <location>
        <begin position="90"/>
        <end position="110"/>
    </location>
</feature>
<dbReference type="AlphaFoldDB" id="A0A7J7U937"/>
<feature type="region of interest" description="Disordered" evidence="1">
    <location>
        <begin position="124"/>
        <end position="159"/>
    </location>
</feature>
<gene>
    <name evidence="4" type="ORF">mPipKuh1_017743</name>
</gene>
<dbReference type="Proteomes" id="UP000558488">
    <property type="component" value="Unassembled WGS sequence"/>
</dbReference>
<accession>A0A7J7U937</accession>
<feature type="chain" id="PRO_5029882688" evidence="3">
    <location>
        <begin position="27"/>
        <end position="159"/>
    </location>
</feature>
<dbReference type="EMBL" id="JACAGB010000022">
    <property type="protein sequence ID" value="KAF6309393.1"/>
    <property type="molecule type" value="Genomic_DNA"/>
</dbReference>
<name>A0A7J7U937_PIPKU</name>
<keyword evidence="2" id="KW-1133">Transmembrane helix</keyword>
<sequence>MSVAWVRRLSPALLLGLLAGLHQAAARCGSFLCPEGFECCGDTCCRENGLFSGPFRVIFIIFLVLMPIMCMCGLARSFCRHCNEQEPDPLVDRMRPPVQPPIAPTERVTVVPIPEPPPSYSEIILKPDLGLPPMEPPPPYSLRPEDHPGGPGGIDNPAF</sequence>
<evidence type="ECO:0000313" key="4">
    <source>
        <dbReference type="EMBL" id="KAF6309393.1"/>
    </source>
</evidence>
<evidence type="ECO:0000313" key="5">
    <source>
        <dbReference type="Proteomes" id="UP000558488"/>
    </source>
</evidence>
<evidence type="ECO:0000256" key="1">
    <source>
        <dbReference type="SAM" id="MobiDB-lite"/>
    </source>
</evidence>
<dbReference type="PANTHER" id="PTHR31359">
    <property type="entry name" value="TRANSMEMBRANE PROTEIN 92"/>
    <property type="match status" value="1"/>
</dbReference>
<keyword evidence="2" id="KW-0472">Membrane</keyword>
<feature type="signal peptide" evidence="3">
    <location>
        <begin position="1"/>
        <end position="26"/>
    </location>
</feature>
<evidence type="ECO:0000256" key="2">
    <source>
        <dbReference type="SAM" id="Phobius"/>
    </source>
</evidence>
<protein>
    <submittedName>
        <fullName evidence="4">Transmembrane protein 92</fullName>
    </submittedName>
</protein>